<gene>
    <name evidence="1" type="ORF">CVT25_003648</name>
</gene>
<dbReference type="InParanoid" id="A0A409WPC4"/>
<accession>A0A409WPC4</accession>
<dbReference type="AlphaFoldDB" id="A0A409WPC4"/>
<comment type="caution">
    <text evidence="1">The sequence shown here is derived from an EMBL/GenBank/DDBJ whole genome shotgun (WGS) entry which is preliminary data.</text>
</comment>
<dbReference type="EMBL" id="NHYD01003335">
    <property type="protein sequence ID" value="PPQ80364.1"/>
    <property type="molecule type" value="Genomic_DNA"/>
</dbReference>
<keyword evidence="2" id="KW-1185">Reference proteome</keyword>
<organism evidence="1 2">
    <name type="scientific">Psilocybe cyanescens</name>
    <dbReference type="NCBI Taxonomy" id="93625"/>
    <lineage>
        <taxon>Eukaryota</taxon>
        <taxon>Fungi</taxon>
        <taxon>Dikarya</taxon>
        <taxon>Basidiomycota</taxon>
        <taxon>Agaricomycotina</taxon>
        <taxon>Agaricomycetes</taxon>
        <taxon>Agaricomycetidae</taxon>
        <taxon>Agaricales</taxon>
        <taxon>Agaricineae</taxon>
        <taxon>Strophariaceae</taxon>
        <taxon>Psilocybe</taxon>
    </lineage>
</organism>
<reference evidence="1 2" key="1">
    <citation type="journal article" date="2018" name="Evol. Lett.">
        <title>Horizontal gene cluster transfer increased hallucinogenic mushroom diversity.</title>
        <authorList>
            <person name="Reynolds H.T."/>
            <person name="Vijayakumar V."/>
            <person name="Gluck-Thaler E."/>
            <person name="Korotkin H.B."/>
            <person name="Matheny P.B."/>
            <person name="Slot J.C."/>
        </authorList>
    </citation>
    <scope>NUCLEOTIDE SEQUENCE [LARGE SCALE GENOMIC DNA]</scope>
    <source>
        <strain evidence="1 2">2631</strain>
    </source>
</reference>
<protein>
    <submittedName>
        <fullName evidence="1">Uncharacterized protein</fullName>
    </submittedName>
</protein>
<sequence length="117" mass="13960">MYLNEAHVLHDVLWDIARQMVVQIVNFPERPSHDYLVHELDSFNLDLSAHLDRSKRGALHYGNNQQELADQKRIREYISAIRVHEHMGDMFLYTFRSLQEDHFRDMPLASPPVRRHI</sequence>
<proteinExistence type="predicted"/>
<dbReference type="Proteomes" id="UP000283269">
    <property type="component" value="Unassembled WGS sequence"/>
</dbReference>
<evidence type="ECO:0000313" key="1">
    <source>
        <dbReference type="EMBL" id="PPQ80364.1"/>
    </source>
</evidence>
<evidence type="ECO:0000313" key="2">
    <source>
        <dbReference type="Proteomes" id="UP000283269"/>
    </source>
</evidence>
<name>A0A409WPC4_PSICY</name>